<organism evidence="2 3">
    <name type="scientific">Lactobacillus crispatus</name>
    <dbReference type="NCBI Taxonomy" id="47770"/>
    <lineage>
        <taxon>Bacteria</taxon>
        <taxon>Bacillati</taxon>
        <taxon>Bacillota</taxon>
        <taxon>Bacilli</taxon>
        <taxon>Lactobacillales</taxon>
        <taxon>Lactobacillaceae</taxon>
        <taxon>Lactobacillus</taxon>
    </lineage>
</organism>
<keyword evidence="1" id="KW-0812">Transmembrane</keyword>
<evidence type="ECO:0000313" key="3">
    <source>
        <dbReference type="Proteomes" id="UP000295195"/>
    </source>
</evidence>
<feature type="transmembrane region" description="Helical" evidence="1">
    <location>
        <begin position="75"/>
        <end position="95"/>
    </location>
</feature>
<dbReference type="Proteomes" id="UP000295195">
    <property type="component" value="Unassembled WGS sequence"/>
</dbReference>
<keyword evidence="1" id="KW-1133">Transmembrane helix</keyword>
<evidence type="ECO:0000256" key="1">
    <source>
        <dbReference type="SAM" id="Phobius"/>
    </source>
</evidence>
<protein>
    <submittedName>
        <fullName evidence="2">Uncharacterized protein</fullName>
    </submittedName>
</protein>
<dbReference type="RefSeq" id="WP_060808442.1">
    <property type="nucleotide sequence ID" value="NZ_JACCPW010000074.1"/>
</dbReference>
<reference evidence="2 3" key="1">
    <citation type="submission" date="2017-06" db="EMBL/GenBank/DDBJ databases">
        <authorList>
            <person name="Swanenburg J."/>
            <person name="Kort R."/>
        </authorList>
    </citation>
    <scope>NUCLEOTIDE SEQUENCE [LARGE SCALE GENOMIC DNA]</scope>
    <source>
        <strain evidence="2 3">RL05</strain>
    </source>
</reference>
<feature type="transmembrane region" description="Helical" evidence="1">
    <location>
        <begin position="12"/>
        <end position="30"/>
    </location>
</feature>
<dbReference type="EMBL" id="NKLP01000099">
    <property type="protein sequence ID" value="TDN31671.1"/>
    <property type="molecule type" value="Genomic_DNA"/>
</dbReference>
<comment type="caution">
    <text evidence="2">The sequence shown here is derived from an EMBL/GenBank/DDBJ whole genome shotgun (WGS) entry which is preliminary data.</text>
</comment>
<name>A0A4R6CTZ1_9LACO</name>
<accession>A0A4R6CTZ1</accession>
<dbReference type="AlphaFoldDB" id="A0A4R6CTZ1"/>
<gene>
    <name evidence="2" type="ORF">CEE75_05685</name>
</gene>
<proteinExistence type="predicted"/>
<sequence>MIKQTIHNLFKNSWYVILGISNCLVSYDLLTNEHFFFWPPQFRNLMNDDRADWIFLIIGIAFFIYAAINRHSNWIITFLLAVSAAFYTLLGFLAWEHMQFAGVSSMGVTASLCFVMVLVILNVARNRDTHR</sequence>
<keyword evidence="1" id="KW-0472">Membrane</keyword>
<feature type="transmembrane region" description="Helical" evidence="1">
    <location>
        <begin position="50"/>
        <end position="68"/>
    </location>
</feature>
<feature type="transmembrane region" description="Helical" evidence="1">
    <location>
        <begin position="101"/>
        <end position="124"/>
    </location>
</feature>
<evidence type="ECO:0000313" key="2">
    <source>
        <dbReference type="EMBL" id="TDN31671.1"/>
    </source>
</evidence>